<dbReference type="Gene3D" id="3.30.420.10">
    <property type="entry name" value="Ribonuclease H-like superfamily/Ribonuclease H"/>
    <property type="match status" value="1"/>
</dbReference>
<dbReference type="GO" id="GO:0003676">
    <property type="term" value="F:nucleic acid binding"/>
    <property type="evidence" value="ECO:0007669"/>
    <property type="project" value="InterPro"/>
</dbReference>
<dbReference type="InterPro" id="IPR036397">
    <property type="entry name" value="RNaseH_sf"/>
</dbReference>
<evidence type="ECO:0000313" key="2">
    <source>
        <dbReference type="Proteomes" id="UP000007800"/>
    </source>
</evidence>
<dbReference type="AlphaFoldDB" id="C5K9Z3"/>
<reference evidence="1 2" key="1">
    <citation type="submission" date="2008-07" db="EMBL/GenBank/DDBJ databases">
        <authorList>
            <person name="El-Sayed N."/>
            <person name="Caler E."/>
            <person name="Inman J."/>
            <person name="Amedeo P."/>
            <person name="Hass B."/>
            <person name="Wortman J."/>
        </authorList>
    </citation>
    <scope>NUCLEOTIDE SEQUENCE [LARGE SCALE GENOMIC DNA]</scope>
    <source>
        <strain evidence="2">ATCC 50983 / TXsc</strain>
    </source>
</reference>
<dbReference type="InParanoid" id="C5K9Z3"/>
<dbReference type="EMBL" id="GG671541">
    <property type="protein sequence ID" value="EER18699.1"/>
    <property type="molecule type" value="Genomic_DNA"/>
</dbReference>
<keyword evidence="2" id="KW-1185">Reference proteome</keyword>
<evidence type="ECO:0000313" key="1">
    <source>
        <dbReference type="EMBL" id="EER18699.1"/>
    </source>
</evidence>
<name>C5K9Z3_PERM5</name>
<dbReference type="OMA" id="EWILELT"/>
<gene>
    <name evidence="1" type="ORF">Pmar_PMAR007707</name>
</gene>
<dbReference type="CDD" id="cd09275">
    <property type="entry name" value="RNase_HI_RT_DIRS1"/>
    <property type="match status" value="1"/>
</dbReference>
<accession>C5K9Z3</accession>
<dbReference type="OrthoDB" id="7462124at2759"/>
<protein>
    <submittedName>
        <fullName evidence="1">Uncharacterized protein</fullName>
    </submittedName>
</protein>
<dbReference type="Proteomes" id="UP000007800">
    <property type="component" value="Unassembled WGS sequence"/>
</dbReference>
<dbReference type="GeneID" id="9048849"/>
<organism evidence="2">
    <name type="scientific">Perkinsus marinus (strain ATCC 50983 / TXsc)</name>
    <dbReference type="NCBI Taxonomy" id="423536"/>
    <lineage>
        <taxon>Eukaryota</taxon>
        <taxon>Sar</taxon>
        <taxon>Alveolata</taxon>
        <taxon>Perkinsozoa</taxon>
        <taxon>Perkinsea</taxon>
        <taxon>Perkinsida</taxon>
        <taxon>Perkinsidae</taxon>
        <taxon>Perkinsus</taxon>
    </lineage>
</organism>
<dbReference type="RefSeq" id="XP_002786903.1">
    <property type="nucleotide sequence ID" value="XM_002786857.1"/>
</dbReference>
<sequence>MYLCGFGVQRDKLKCIISESALNRLLPSQSALRDILHESIQVLGVAFKYIGDILRLQCRNQERLQRVHEFVISDKALNASKKDIYSVCGLLGFDPARLHPEARAVADALRALIGKRFSRDDWNCPLDFVSEFSAKQFQTYIALLSWARELASQPDCVHDSPCISQGIEYSLVLASDASRSGGGFVISKSARGGGPNNEAVPLCSDAFRWSASQRLYHSNRRELMALLAGLRVLANVLEHLFAHHRGGSDSCRLPTGVVILSDNRACVAWAAEDAVSLFGQKKAIEKRALGRLVLALAEELKLIRRRVPVNVSHIKGSLNAEADRLSRLFDRTLRGGISIGDSLVGQENPDAPSWPTDDDHDDLMYLEVDDPEFNHYDEVTGDDLTPYDIIDRVRLFASCTIENSSLNVRADVISVIDPPGTSPLIDHISRDSYDSVSVYNTVKAMRFIFRLLHTHSRGDGALQQLSYPYVPDSSDIRAVVHALQFRDPECAKIRGGRGSSCGPYVCDGDGLVVFRSGGKFSWTDIGKAAIKAFALLYPILPTSFCLGVREI</sequence>
<proteinExistence type="predicted"/>